<dbReference type="PANTHER" id="PTHR10629:SF52">
    <property type="entry name" value="DNA (CYTOSINE-5)-METHYLTRANSFERASE 1"/>
    <property type="match status" value="1"/>
</dbReference>
<dbReference type="InterPro" id="IPR050390">
    <property type="entry name" value="C5-Methyltransferase"/>
</dbReference>
<evidence type="ECO:0000256" key="5">
    <source>
        <dbReference type="ARBA" id="ARBA00022747"/>
    </source>
</evidence>
<keyword evidence="2 7" id="KW-0489">Methyltransferase</keyword>
<dbReference type="InterPro" id="IPR001525">
    <property type="entry name" value="C5_MeTfrase"/>
</dbReference>
<dbReference type="GO" id="GO:0003886">
    <property type="term" value="F:DNA (cytosine-5-)-methyltransferase activity"/>
    <property type="evidence" value="ECO:0007669"/>
    <property type="project" value="UniProtKB-EC"/>
</dbReference>
<dbReference type="InterPro" id="IPR029063">
    <property type="entry name" value="SAM-dependent_MTases_sf"/>
</dbReference>
<evidence type="ECO:0000256" key="7">
    <source>
        <dbReference type="PROSITE-ProRule" id="PRU01016"/>
    </source>
</evidence>
<dbReference type="GO" id="GO:0044027">
    <property type="term" value="P:negative regulation of gene expression via chromosomal CpG island methylation"/>
    <property type="evidence" value="ECO:0007669"/>
    <property type="project" value="TreeGrafter"/>
</dbReference>
<protein>
    <recommendedName>
        <fullName evidence="1">DNA (cytosine-5-)-methyltransferase</fullName>
        <ecNumber evidence="1">2.1.1.37</ecNumber>
    </recommendedName>
</protein>
<gene>
    <name evidence="8" type="ordered locus">Cycma_0267</name>
</gene>
<keyword evidence="9" id="KW-1185">Reference proteome</keyword>
<dbReference type="GO" id="GO:0003677">
    <property type="term" value="F:DNA binding"/>
    <property type="evidence" value="ECO:0007669"/>
    <property type="project" value="TreeGrafter"/>
</dbReference>
<keyword evidence="3 7" id="KW-0808">Transferase</keyword>
<keyword evidence="5" id="KW-0680">Restriction system</keyword>
<dbReference type="REBASE" id="39221">
    <property type="entry name" value="M.CmaORF267P"/>
</dbReference>
<dbReference type="PROSITE" id="PS51679">
    <property type="entry name" value="SAM_MT_C5"/>
    <property type="match status" value="1"/>
</dbReference>
<dbReference type="Gene3D" id="3.90.120.10">
    <property type="entry name" value="DNA Methylase, subunit A, domain 2"/>
    <property type="match status" value="1"/>
</dbReference>
<sequence>MKNIAKSNYQISQDGKLKFTSKSGDCMQLDMQAKVFYVDLFCGAGGVSWGVTKGGGTVIYCINHDPLAIASHAANLPNTIHATEDIKTFDLTELCELVKIIRQWNQEAIICLWASLECTHFSKAKGGNHRDADSRTLAEHLYRYIEALNPDYIDIENVVEFMSWGPLRIACEKSHKNRSDLKVKNTGGYHMVPYSKKNGKYYQNWKKNICEQYGYEYDNRILNSADFGAITARRRYFGQFIKPHVPFTWPKPTHAQNPEKEGLFGGLKKWKAVKPALDLEDEGKSIFNRKKDLSENTLKRIYAGLVKYVGEGKEPEFIMKYLSNNPKSGISNPVDLDGVCPTVTTQNRLALVNTKFIAKHFSGKPHQKVHPLNEPARTITTSANQSIVTPTFLMKYHGTGENLVNVDGPSSTLTTKDRIAKIQVIWIDKQFRSELNHQSVEVPAGSILTNDKHCKMTAFFMNNFTNGGQNGSLDNPAPSIMTVPKSNVIQAKWLMNHNYQNTGANIEKPAPTLLASRKHFYILNPQYQSKGNDLNRPCFTLIARMDKMPPYLVDATEGEGVICIYDEDCETMQKIKLFMAMYGIMDIKMRMLKVAELLRIQGFGDQYQLIGTQTDQKRFIGNSVEVNLAMKKAEARLMAINKLLTKQAVA</sequence>
<dbReference type="GO" id="GO:0009307">
    <property type="term" value="P:DNA restriction-modification system"/>
    <property type="evidence" value="ECO:0007669"/>
    <property type="project" value="UniProtKB-KW"/>
</dbReference>
<accession>G0J3A7</accession>
<dbReference type="GO" id="GO:0032259">
    <property type="term" value="P:methylation"/>
    <property type="evidence" value="ECO:0007669"/>
    <property type="project" value="UniProtKB-KW"/>
</dbReference>
<organism evidence="8 9">
    <name type="scientific">Cyclobacterium marinum (strain ATCC 25205 / DSM 745 / LMG 13164 / NCIMB 1802)</name>
    <name type="common">Flectobacillus marinus</name>
    <dbReference type="NCBI Taxonomy" id="880070"/>
    <lineage>
        <taxon>Bacteria</taxon>
        <taxon>Pseudomonadati</taxon>
        <taxon>Bacteroidota</taxon>
        <taxon>Cytophagia</taxon>
        <taxon>Cytophagales</taxon>
        <taxon>Cyclobacteriaceae</taxon>
        <taxon>Cyclobacterium</taxon>
    </lineage>
</organism>
<dbReference type="PANTHER" id="PTHR10629">
    <property type="entry name" value="CYTOSINE-SPECIFIC METHYLTRANSFERASE"/>
    <property type="match status" value="1"/>
</dbReference>
<name>G0J3A7_CYCMS</name>
<dbReference type="AlphaFoldDB" id="G0J3A7"/>
<evidence type="ECO:0000256" key="1">
    <source>
        <dbReference type="ARBA" id="ARBA00011975"/>
    </source>
</evidence>
<dbReference type="EC" id="2.1.1.37" evidence="1"/>
<evidence type="ECO:0000256" key="3">
    <source>
        <dbReference type="ARBA" id="ARBA00022679"/>
    </source>
</evidence>
<dbReference type="RefSeq" id="WP_014018347.1">
    <property type="nucleotide sequence ID" value="NC_015914.1"/>
</dbReference>
<dbReference type="Gene3D" id="3.40.50.150">
    <property type="entry name" value="Vaccinia Virus protein VP39"/>
    <property type="match status" value="1"/>
</dbReference>
<dbReference type="Pfam" id="PF00145">
    <property type="entry name" value="DNA_methylase"/>
    <property type="match status" value="2"/>
</dbReference>
<dbReference type="eggNOG" id="COG0270">
    <property type="taxonomic scope" value="Bacteria"/>
</dbReference>
<reference evidence="9" key="1">
    <citation type="submission" date="2011-07" db="EMBL/GenBank/DDBJ databases">
        <title>The complete genome of Cyclobacterium marinum DSM 745.</title>
        <authorList>
            <person name="Lucas S."/>
            <person name="Han J."/>
            <person name="Lapidus A."/>
            <person name="Bruce D."/>
            <person name="Goodwin L."/>
            <person name="Pitluck S."/>
            <person name="Peters L."/>
            <person name="Kyrpides N."/>
            <person name="Mavromatis K."/>
            <person name="Ivanova N."/>
            <person name="Ovchinnikova G."/>
            <person name="Chertkov O."/>
            <person name="Detter J.C."/>
            <person name="Tapia R."/>
            <person name="Han C."/>
            <person name="Land M."/>
            <person name="Hauser L."/>
            <person name="Markowitz V."/>
            <person name="Cheng J.-F."/>
            <person name="Hugenholtz P."/>
            <person name="Woyke T."/>
            <person name="Wu D."/>
            <person name="Tindall B."/>
            <person name="Schuetze A."/>
            <person name="Brambilla E."/>
            <person name="Klenk H.-P."/>
            <person name="Eisen J.A."/>
        </authorList>
    </citation>
    <scope>NUCLEOTIDE SEQUENCE [LARGE SCALE GENOMIC DNA]</scope>
    <source>
        <strain evidence="9">ATCC 25205 / DSM 745 / LMG 13164 / NCIMB 1802</strain>
    </source>
</reference>
<evidence type="ECO:0000313" key="9">
    <source>
        <dbReference type="Proteomes" id="UP000001635"/>
    </source>
</evidence>
<feature type="active site" evidence="7">
    <location>
        <position position="118"/>
    </location>
</feature>
<dbReference type="SUPFAM" id="SSF53335">
    <property type="entry name" value="S-adenosyl-L-methionine-dependent methyltransferases"/>
    <property type="match status" value="1"/>
</dbReference>
<dbReference type="EMBL" id="CP002955">
    <property type="protein sequence ID" value="AEL24048.1"/>
    <property type="molecule type" value="Genomic_DNA"/>
</dbReference>
<evidence type="ECO:0000313" key="8">
    <source>
        <dbReference type="EMBL" id="AEL24048.1"/>
    </source>
</evidence>
<evidence type="ECO:0000256" key="6">
    <source>
        <dbReference type="ARBA" id="ARBA00047422"/>
    </source>
</evidence>
<dbReference type="STRING" id="880070.Cycma_0267"/>
<proteinExistence type="inferred from homology"/>
<comment type="catalytic activity">
    <reaction evidence="6">
        <text>a 2'-deoxycytidine in DNA + S-adenosyl-L-methionine = a 5-methyl-2'-deoxycytidine in DNA + S-adenosyl-L-homocysteine + H(+)</text>
        <dbReference type="Rhea" id="RHEA:13681"/>
        <dbReference type="Rhea" id="RHEA-COMP:11369"/>
        <dbReference type="Rhea" id="RHEA-COMP:11370"/>
        <dbReference type="ChEBI" id="CHEBI:15378"/>
        <dbReference type="ChEBI" id="CHEBI:57856"/>
        <dbReference type="ChEBI" id="CHEBI:59789"/>
        <dbReference type="ChEBI" id="CHEBI:85452"/>
        <dbReference type="ChEBI" id="CHEBI:85454"/>
        <dbReference type="EC" id="2.1.1.37"/>
    </reaction>
</comment>
<dbReference type="HOGENOM" id="CLU_014695_0_0_10"/>
<evidence type="ECO:0000256" key="2">
    <source>
        <dbReference type="ARBA" id="ARBA00022603"/>
    </source>
</evidence>
<dbReference type="Proteomes" id="UP000001635">
    <property type="component" value="Chromosome"/>
</dbReference>
<evidence type="ECO:0000256" key="4">
    <source>
        <dbReference type="ARBA" id="ARBA00022691"/>
    </source>
</evidence>
<comment type="similarity">
    <text evidence="7">Belongs to the class I-like SAM-binding methyltransferase superfamily. C5-methyltransferase family.</text>
</comment>
<dbReference type="KEGG" id="cmr:Cycma_0267"/>
<keyword evidence="4 7" id="KW-0949">S-adenosyl-L-methionine</keyword>